<dbReference type="VEuPathDB" id="TriTrypDB:Tc_MARK_4103"/>
<dbReference type="SUPFAM" id="SSF159042">
    <property type="entry name" value="Plus3-like"/>
    <property type="match status" value="1"/>
</dbReference>
<evidence type="ECO:0000313" key="2">
    <source>
        <dbReference type="EMBL" id="PWU96261.1"/>
    </source>
</evidence>
<dbReference type="Proteomes" id="UP000246121">
    <property type="component" value="Unassembled WGS sequence"/>
</dbReference>
<dbReference type="VEuPathDB" id="TriTrypDB:TcCL_NonESM01323"/>
<dbReference type="Gene3D" id="3.90.70.200">
    <property type="entry name" value="Plus-3 domain"/>
    <property type="match status" value="1"/>
</dbReference>
<dbReference type="VEuPathDB" id="TriTrypDB:C4B63_19g234"/>
<sequence length="712" mass="79397">MKFWVKAITDDNFQEQLLVKASNLPELTKELSRLLHTHVTWMSVSDFQTQVVEKLKSGVEILPVKILTSKMAGQPHDGETSFVCSEPHTQHATPAQVDISQASSKEDEAWPFSSRSPSLSEAGVVARPSSASWALLDIPQVDRICLFRKDIELLLHPSFGGTYVDIVAGCFVRIRERQDYGLYQIIRLINNTELLLDIIHYEETRSIEVVSNAPPVPQEVSTWGKKMVSAHRCFMAPGFIEDKLGDIDSAMRAARATLQDQYFQMGITPPLTPPAHARDSSGQHRRRNLLTRTRMYPFISLGQLVLETNDVLLHAQVSVIEENETDAFDLVLFATRHANSGKEKTRPSDFAGCMLTINRSGEPPVIVSDRDVTVKGYEVFSPPQKWDCQYVTLGQIQPSVDSILYFDDEKKYTQEFTVLSGNLFGGLFNSPTTTMLPIPVWAKTEGVSAHIIRPHLVVHREKLHAFYIVRMLGPHPPHRSSLFRVKGCGGLGAQVGGEESSIANVASDEKKAVDTSPTSVGNASCDGSFCENAMVGVCRYSLAHAVCLDPELHSWKLVTEKGPLFSCFYSMPIFTVASTFYAKQDSDEACSTPLKNKQKVLQILWYEEDSILRQPSSLTYRPSRLSLPSSSTISNRASLPFERLVNSHEEVLPEHWVQEPCYSSVRVDVESLKVAVASLSLFESYSTTFAACLQRDDKQRSVLTVLPLTNEP</sequence>
<dbReference type="VEuPathDB" id="TriTrypDB:TcCLB.510799.70"/>
<dbReference type="VEuPathDB" id="TriTrypDB:TCSYLVIO_005445"/>
<protein>
    <recommendedName>
        <fullName evidence="1">Plus3 domain-containing protein</fullName>
    </recommendedName>
</protein>
<dbReference type="EMBL" id="PRFA01000019">
    <property type="protein sequence ID" value="PWU96261.1"/>
    <property type="molecule type" value="Genomic_DNA"/>
</dbReference>
<dbReference type="VEuPathDB" id="TriTrypDB:TcYC6_0074520"/>
<dbReference type="VEuPathDB" id="TriTrypDB:TCDM_09605"/>
<dbReference type="InterPro" id="IPR004343">
    <property type="entry name" value="Plus-3_dom"/>
</dbReference>
<dbReference type="AlphaFoldDB" id="A0A2V2VIW4"/>
<dbReference type="VEuPathDB" id="TriTrypDB:TcBrA4_0056950"/>
<dbReference type="VEuPathDB" id="TriTrypDB:TcCLB.511445.40"/>
<dbReference type="SMART" id="SM00719">
    <property type="entry name" value="Plus3"/>
    <property type="match status" value="1"/>
</dbReference>
<gene>
    <name evidence="2" type="ORF">C4B63_19g234</name>
</gene>
<feature type="domain" description="Plus3" evidence="1">
    <location>
        <begin position="135"/>
        <end position="229"/>
    </location>
</feature>
<proteinExistence type="predicted"/>
<dbReference type="VEuPathDB" id="TriTrypDB:ECC02_003630"/>
<organism evidence="2 3">
    <name type="scientific">Trypanosoma cruzi</name>
    <dbReference type="NCBI Taxonomy" id="5693"/>
    <lineage>
        <taxon>Eukaryota</taxon>
        <taxon>Discoba</taxon>
        <taxon>Euglenozoa</taxon>
        <taxon>Kinetoplastea</taxon>
        <taxon>Metakinetoplastina</taxon>
        <taxon>Trypanosomatida</taxon>
        <taxon>Trypanosomatidae</taxon>
        <taxon>Trypanosoma</taxon>
        <taxon>Schizotrypanum</taxon>
    </lineage>
</organism>
<name>A0A2V2VIW4_TRYCR</name>
<dbReference type="VEuPathDB" id="TriTrypDB:C3747_9g258"/>
<evidence type="ECO:0000259" key="1">
    <source>
        <dbReference type="SMART" id="SM00719"/>
    </source>
</evidence>
<dbReference type="VEuPathDB" id="TriTrypDB:TcG_01653"/>
<reference evidence="2 3" key="1">
    <citation type="journal article" date="2018" name="Microb. Genom.">
        <title>Expanding an expanded genome: long-read sequencing of Trypanosoma cruzi.</title>
        <authorList>
            <person name="Berna L."/>
            <person name="Rodriguez M."/>
            <person name="Chiribao M.L."/>
            <person name="Parodi-Talice A."/>
            <person name="Pita S."/>
            <person name="Rijo G."/>
            <person name="Alvarez-Valin F."/>
            <person name="Robello C."/>
        </authorList>
    </citation>
    <scope>NUCLEOTIDE SEQUENCE [LARGE SCALE GENOMIC DNA]</scope>
    <source>
        <strain evidence="2 3">Dm28c</strain>
    </source>
</reference>
<accession>A0A2V2VIW4</accession>
<evidence type="ECO:0000313" key="3">
    <source>
        <dbReference type="Proteomes" id="UP000246121"/>
    </source>
</evidence>
<comment type="caution">
    <text evidence="2">The sequence shown here is derived from an EMBL/GenBank/DDBJ whole genome shotgun (WGS) entry which is preliminary data.</text>
</comment>
<dbReference type="InterPro" id="IPR036128">
    <property type="entry name" value="Plus3-like_sf"/>
</dbReference>
<dbReference type="GO" id="GO:0003677">
    <property type="term" value="F:DNA binding"/>
    <property type="evidence" value="ECO:0007669"/>
    <property type="project" value="InterPro"/>
</dbReference>
<dbReference type="VEuPathDB" id="TriTrypDB:BCY84_03149"/>